<dbReference type="EMBL" id="QTSX02004355">
    <property type="protein sequence ID" value="KAJ9065361.1"/>
    <property type="molecule type" value="Genomic_DNA"/>
</dbReference>
<evidence type="ECO:0000313" key="2">
    <source>
        <dbReference type="Proteomes" id="UP001165960"/>
    </source>
</evidence>
<proteinExistence type="predicted"/>
<protein>
    <submittedName>
        <fullName evidence="1">G-protein coupled receptor 35</fullName>
    </submittedName>
</protein>
<reference evidence="1" key="1">
    <citation type="submission" date="2022-04" db="EMBL/GenBank/DDBJ databases">
        <title>Genome of the entomopathogenic fungus Entomophthora muscae.</title>
        <authorList>
            <person name="Elya C."/>
            <person name="Lovett B.R."/>
            <person name="Lee E."/>
            <person name="Macias A.M."/>
            <person name="Hajek A.E."/>
            <person name="De Bivort B.L."/>
            <person name="Kasson M.T."/>
            <person name="De Fine Licht H.H."/>
            <person name="Stajich J.E."/>
        </authorList>
    </citation>
    <scope>NUCLEOTIDE SEQUENCE</scope>
    <source>
        <strain evidence="1">Berkeley</strain>
    </source>
</reference>
<name>A0ACC2ST56_9FUNG</name>
<sequence>MKGVQDMFGMEYNELTSLLILGLLIALSIAGIVINAVLLRMLGRMSEKSTSFSIIRNMSISDLLLCSVTLLICIFRLVLGFPGAYRSSLYCPVLGSMSLFFSSMSGILMSLLAMERYSVICHQQGLPHRAIWGVFSAIALMFAILLIGSSMLGVFSPEPGFIFCMPNGSRWSINTRMAFNVLLNIPILVLMFCYVSIFIRCYRSPLTKSDDSLTRKAAIRSLVFLAIFVICYIPKSTTFVIGAYSGQGASPPILYLLIPIAITMLAIINPALVLLLHRHIKGVVDEIAYCDKSHLFPTE</sequence>
<gene>
    <name evidence="1" type="primary">GPR35_4</name>
    <name evidence="1" type="ORF">DSO57_1020358</name>
</gene>
<evidence type="ECO:0000313" key="1">
    <source>
        <dbReference type="EMBL" id="KAJ9065361.1"/>
    </source>
</evidence>
<dbReference type="Proteomes" id="UP001165960">
    <property type="component" value="Unassembled WGS sequence"/>
</dbReference>
<organism evidence="1 2">
    <name type="scientific">Entomophthora muscae</name>
    <dbReference type="NCBI Taxonomy" id="34485"/>
    <lineage>
        <taxon>Eukaryota</taxon>
        <taxon>Fungi</taxon>
        <taxon>Fungi incertae sedis</taxon>
        <taxon>Zoopagomycota</taxon>
        <taxon>Entomophthoromycotina</taxon>
        <taxon>Entomophthoromycetes</taxon>
        <taxon>Entomophthorales</taxon>
        <taxon>Entomophthoraceae</taxon>
        <taxon>Entomophthora</taxon>
    </lineage>
</organism>
<accession>A0ACC2ST56</accession>
<keyword evidence="1" id="KW-0675">Receptor</keyword>
<keyword evidence="2" id="KW-1185">Reference proteome</keyword>
<comment type="caution">
    <text evidence="1">The sequence shown here is derived from an EMBL/GenBank/DDBJ whole genome shotgun (WGS) entry which is preliminary data.</text>
</comment>